<dbReference type="InterPro" id="IPR051596">
    <property type="entry name" value="Caulimoviridae_Movement"/>
</dbReference>
<dbReference type="RefSeq" id="YP_007761642.1">
    <property type="nucleotide sequence ID" value="NC_020999.1"/>
</dbReference>
<dbReference type="KEGG" id="vg:15152061"/>
<protein>
    <submittedName>
        <fullName evidence="1">Movement protein</fullName>
    </submittedName>
</protein>
<dbReference type="InterPro" id="IPR028919">
    <property type="entry name" value="Viral_movement"/>
</dbReference>
<name>I7CKI6_9VIRU</name>
<accession>I7CKI6</accession>
<sequence>MNKLFKSLSVKETHKPNWQIYDKITFEEVDNASNSKLPILPEKVLYETKMVDKRKDERIFLSKSRDYSANNQIVIHGVTKADLESEVRSKTGRGPQTGYYHIAAVQILVKWLGNAGLDIPVKIAIRDKRIINIEKSIMGLWASNLYTGAVYTVLALDLLVSANDKNLEDLIVFDIKADIDLVEGSQALAISTHVYASWTKAPNPFRKRDGEFSLEQLQKGKAIFLKPKEMDIITLPKPIPLDNLNYDLEFNFQKEQKLQPMVSNDVDYKLSTKDEFIVRLKNPRHKLASRSYRFSAGETSNPDGNESD</sequence>
<dbReference type="Pfam" id="PF01107">
    <property type="entry name" value="MP"/>
    <property type="match status" value="1"/>
</dbReference>
<dbReference type="EMBL" id="JX028536">
    <property type="protein sequence ID" value="AFO54489.1"/>
    <property type="molecule type" value="Genomic_DNA"/>
</dbReference>
<reference evidence="1 2" key="1">
    <citation type="journal article" date="2013" name="Arch. Virol.">
        <title>Complete nucleotide sequence of rose yellow vein virus, a member of the family Caulimoviridae having a novel genome organization.</title>
        <authorList>
            <person name="Mollov D."/>
            <person name="Lockhart B."/>
            <person name="Zlesak D.C."/>
            <person name="Olszewski N."/>
        </authorList>
    </citation>
    <scope>NUCLEOTIDE SEQUENCE [LARGE SCALE GENOMIC DNA]</scope>
    <source>
        <strain evidence="1 2">RYVV-MN1</strain>
    </source>
</reference>
<evidence type="ECO:0000313" key="2">
    <source>
        <dbReference type="Proteomes" id="UP000052104"/>
    </source>
</evidence>
<dbReference type="GeneID" id="15152061"/>
<dbReference type="Proteomes" id="UP000052104">
    <property type="component" value="Segment"/>
</dbReference>
<dbReference type="PANTHER" id="PTHR47599:SF4">
    <property type="entry name" value="POLYPROTEIN"/>
    <property type="match status" value="1"/>
</dbReference>
<evidence type="ECO:0000313" key="1">
    <source>
        <dbReference type="EMBL" id="AFO54489.1"/>
    </source>
</evidence>
<organism evidence="1 2">
    <name type="scientific">Rose yellow vein virus</name>
    <dbReference type="NCBI Taxonomy" id="1213588"/>
    <lineage>
        <taxon>Viruses</taxon>
        <taxon>Riboviria</taxon>
        <taxon>Pararnavirae</taxon>
        <taxon>Artverviricota</taxon>
        <taxon>Revtraviricetes</taxon>
        <taxon>Ortervirales</taxon>
        <taxon>Caulimoviridae</taxon>
        <taxon>Rosadnavirus</taxon>
        <taxon>Rosadnavirus venarosae</taxon>
    </lineage>
</organism>
<keyword evidence="2" id="KW-1185">Reference proteome</keyword>
<proteinExistence type="predicted"/>
<dbReference type="PANTHER" id="PTHR47599">
    <property type="entry name" value="CELL-TO-CELL MOVEMENT PROTEIN"/>
    <property type="match status" value="1"/>
</dbReference>